<dbReference type="EMBL" id="LGUV01000056">
    <property type="protein sequence ID" value="KOG56349.1"/>
    <property type="molecule type" value="Genomic_DNA"/>
</dbReference>
<comment type="caution">
    <text evidence="1">The sequence shown here is derived from an EMBL/GenBank/DDBJ whole genome shotgun (WGS) entry which is preliminary data.</text>
</comment>
<sequence>MRAVGEPNLALADNGPARLVRPLTATRAYLRPEYAGLAERIDTLTRHTEQLRQDTHDQRST</sequence>
<reference evidence="2" key="1">
    <citation type="submission" date="2015-07" db="EMBL/GenBank/DDBJ databases">
        <authorList>
            <consortium name="Consortium for Microbial Forensics and Genomics (microFORGE)"/>
            <person name="Knight B.M."/>
            <person name="Roberts D.P."/>
            <person name="Lin D."/>
            <person name="Hari K."/>
            <person name="Fletcher J."/>
            <person name="Melcher U."/>
            <person name="Blagden T."/>
            <person name="Winegar R.A."/>
        </authorList>
    </citation>
    <scope>NUCLEOTIDE SEQUENCE [LARGE SCALE GENOMIC DNA]</scope>
    <source>
        <strain evidence="2">NRRL B-1447</strain>
    </source>
</reference>
<organism evidence="1 2">
    <name type="scientific">Streptomyces virginiae</name>
    <name type="common">Streptomyces cinnamonensis</name>
    <dbReference type="NCBI Taxonomy" id="1961"/>
    <lineage>
        <taxon>Bacteria</taxon>
        <taxon>Bacillati</taxon>
        <taxon>Actinomycetota</taxon>
        <taxon>Actinomycetes</taxon>
        <taxon>Kitasatosporales</taxon>
        <taxon>Streptomycetaceae</taxon>
        <taxon>Streptomyces</taxon>
    </lineage>
</organism>
<dbReference type="AlphaFoldDB" id="A0A0L8N0Z3"/>
<protein>
    <submittedName>
        <fullName evidence="1">Uncharacterized protein</fullName>
    </submittedName>
</protein>
<name>A0A0L8N0Z3_STRVG</name>
<evidence type="ECO:0000313" key="2">
    <source>
        <dbReference type="Proteomes" id="UP000037084"/>
    </source>
</evidence>
<dbReference type="PATRIC" id="fig|1961.12.peg.1902"/>
<gene>
    <name evidence="1" type="ORF">ADK75_08185</name>
</gene>
<evidence type="ECO:0000313" key="1">
    <source>
        <dbReference type="EMBL" id="KOG56349.1"/>
    </source>
</evidence>
<proteinExistence type="predicted"/>
<accession>A0A0L8N0Z3</accession>
<dbReference type="Proteomes" id="UP000037084">
    <property type="component" value="Unassembled WGS sequence"/>
</dbReference>